<dbReference type="InterPro" id="IPR013655">
    <property type="entry name" value="PAS_fold_3"/>
</dbReference>
<evidence type="ECO:0000256" key="2">
    <source>
        <dbReference type="ARBA" id="ARBA00012438"/>
    </source>
</evidence>
<dbReference type="CDD" id="cd00082">
    <property type="entry name" value="HisKA"/>
    <property type="match status" value="1"/>
</dbReference>
<dbReference type="InterPro" id="IPR036097">
    <property type="entry name" value="HisK_dim/P_sf"/>
</dbReference>
<accession>A0ABZ2QGR7</accession>
<keyword evidence="5" id="KW-0418">Kinase</keyword>
<dbReference type="InterPro" id="IPR036890">
    <property type="entry name" value="HATPase_C_sf"/>
</dbReference>
<dbReference type="InterPro" id="IPR005467">
    <property type="entry name" value="His_kinase_dom"/>
</dbReference>
<keyword evidence="9" id="KW-0067">ATP-binding</keyword>
<dbReference type="SUPFAM" id="SSF55785">
    <property type="entry name" value="PYP-like sensor domain (PAS domain)"/>
    <property type="match status" value="2"/>
</dbReference>
<dbReference type="PRINTS" id="PR00344">
    <property type="entry name" value="BCTRLSENSOR"/>
</dbReference>
<evidence type="ECO:0000313" key="9">
    <source>
        <dbReference type="EMBL" id="WXK52432.1"/>
    </source>
</evidence>
<dbReference type="EC" id="2.7.13.3" evidence="2"/>
<dbReference type="InterPro" id="IPR035965">
    <property type="entry name" value="PAS-like_dom_sf"/>
</dbReference>
<dbReference type="Pfam" id="PF08447">
    <property type="entry name" value="PAS_3"/>
    <property type="match status" value="1"/>
</dbReference>
<dbReference type="SUPFAM" id="SSF55874">
    <property type="entry name" value="ATPase domain of HSP90 chaperone/DNA topoisomerase II/histidine kinase"/>
    <property type="match status" value="1"/>
</dbReference>
<evidence type="ECO:0000256" key="1">
    <source>
        <dbReference type="ARBA" id="ARBA00000085"/>
    </source>
</evidence>
<keyword evidence="3" id="KW-0597">Phosphoprotein</keyword>
<evidence type="ECO:0000259" key="8">
    <source>
        <dbReference type="PROSITE" id="PS50113"/>
    </source>
</evidence>
<dbReference type="InterPro" id="IPR004358">
    <property type="entry name" value="Sig_transdc_His_kin-like_C"/>
</dbReference>
<organism evidence="9 10">
    <name type="scientific">Flavobacterium ginsenosidimutans</name>
    <dbReference type="NCBI Taxonomy" id="687844"/>
    <lineage>
        <taxon>Bacteria</taxon>
        <taxon>Pseudomonadati</taxon>
        <taxon>Bacteroidota</taxon>
        <taxon>Flavobacteriia</taxon>
        <taxon>Flavobacteriales</taxon>
        <taxon>Flavobacteriaceae</taxon>
        <taxon>Flavobacterium</taxon>
    </lineage>
</organism>
<evidence type="ECO:0000313" key="10">
    <source>
        <dbReference type="Proteomes" id="UP001447857"/>
    </source>
</evidence>
<evidence type="ECO:0000256" key="3">
    <source>
        <dbReference type="ARBA" id="ARBA00022553"/>
    </source>
</evidence>
<dbReference type="Proteomes" id="UP001447857">
    <property type="component" value="Chromosome"/>
</dbReference>
<dbReference type="InterPro" id="IPR003661">
    <property type="entry name" value="HisK_dim/P_dom"/>
</dbReference>
<dbReference type="EMBL" id="CP147988">
    <property type="protein sequence ID" value="WXK52432.1"/>
    <property type="molecule type" value="Genomic_DNA"/>
</dbReference>
<protein>
    <recommendedName>
        <fullName evidence="2">histidine kinase</fullName>
        <ecNumber evidence="2">2.7.13.3</ecNumber>
    </recommendedName>
</protein>
<dbReference type="Pfam" id="PF08448">
    <property type="entry name" value="PAS_4"/>
    <property type="match status" value="1"/>
</dbReference>
<sequence length="497" mass="55710">MLLNNIVDSLPLPVAVYVGNNLTIEIANPAMIKTWGKGDQVIGKNYLDIVPEIKDQQIFDQALTVLKTGIAFHAKNKKVDLIIEGIMTEHYFNYCFIPLFNEKGEVYGVLNTGTDVTDLKKAKEEVKSSNEKLTMAIDASGIGTYEIDLATKKIKTSGNFNAICSIDKEISTDELISRLHPDDLPVREKAHKEALTTGEISYEARIISNDQSAKWVKISGKIINNVKGIPKTIIGVIQDIQEHRAFEEELKKQVENQTEELTRSNNDLLHFAGIVSHDLREPVRKIKIFNTLLSDESKSGFYRNSEKYTLKIDQSAKRMENIIEGILTYSTLDKTSQPFEKIDLNQIIENIKTDLELVIKEKDAILITCELPEMEGAPILISQLFYNLMQNALKFSKADQPPMVIISSSLIDHKGIKSVEIKIKDNGIGLDPAFSERIFTPFERLHSKDQYEGNGLGLALCQKIVKRHNGRISASGQKDNGAEFTVILPLIHTGKTK</sequence>
<keyword evidence="9" id="KW-0547">Nucleotide-binding</keyword>
<proteinExistence type="predicted"/>
<evidence type="ECO:0000256" key="6">
    <source>
        <dbReference type="SAM" id="Coils"/>
    </source>
</evidence>
<dbReference type="NCBIfam" id="TIGR00229">
    <property type="entry name" value="sensory_box"/>
    <property type="match status" value="1"/>
</dbReference>
<keyword evidence="4" id="KW-0808">Transferase</keyword>
<keyword evidence="6" id="KW-0175">Coiled coil</keyword>
<dbReference type="SMART" id="SM00387">
    <property type="entry name" value="HATPase_c"/>
    <property type="match status" value="1"/>
</dbReference>
<comment type="catalytic activity">
    <reaction evidence="1">
        <text>ATP + protein L-histidine = ADP + protein N-phospho-L-histidine.</text>
        <dbReference type="EC" id="2.7.13.3"/>
    </reaction>
</comment>
<dbReference type="CDD" id="cd00130">
    <property type="entry name" value="PAS"/>
    <property type="match status" value="1"/>
</dbReference>
<dbReference type="PANTHER" id="PTHR43304">
    <property type="entry name" value="PHYTOCHROME-LIKE PROTEIN CPH1"/>
    <property type="match status" value="1"/>
</dbReference>
<name>A0ABZ2QGR7_9FLAO</name>
<dbReference type="PANTHER" id="PTHR43304:SF1">
    <property type="entry name" value="PAC DOMAIN-CONTAINING PROTEIN"/>
    <property type="match status" value="1"/>
</dbReference>
<dbReference type="RefSeq" id="WP_338841918.1">
    <property type="nucleotide sequence ID" value="NZ_CP147988.1"/>
</dbReference>
<feature type="domain" description="PAC" evidence="8">
    <location>
        <begin position="200"/>
        <end position="252"/>
    </location>
</feature>
<dbReference type="Pfam" id="PF02518">
    <property type="entry name" value="HATPase_c"/>
    <property type="match status" value="1"/>
</dbReference>
<keyword evidence="10" id="KW-1185">Reference proteome</keyword>
<dbReference type="InterPro" id="IPR052162">
    <property type="entry name" value="Sensor_kinase/Photoreceptor"/>
</dbReference>
<dbReference type="SMART" id="SM00388">
    <property type="entry name" value="HisKA"/>
    <property type="match status" value="1"/>
</dbReference>
<gene>
    <name evidence="9" type="ORF">V6624_18705</name>
</gene>
<evidence type="ECO:0000256" key="4">
    <source>
        <dbReference type="ARBA" id="ARBA00022679"/>
    </source>
</evidence>
<feature type="coiled-coil region" evidence="6">
    <location>
        <begin position="237"/>
        <end position="267"/>
    </location>
</feature>
<reference evidence="9 10" key="1">
    <citation type="submission" date="2024-02" db="EMBL/GenBank/DDBJ databases">
        <title>complete genome of Flavobacterium ginsenosidimutans Str. YTB16.</title>
        <authorList>
            <person name="Wang Q."/>
        </authorList>
    </citation>
    <scope>NUCLEOTIDE SEQUENCE [LARGE SCALE GENOMIC DNA]</scope>
    <source>
        <strain evidence="9 10">YTB16</strain>
    </source>
</reference>
<dbReference type="Pfam" id="PF00512">
    <property type="entry name" value="HisKA"/>
    <property type="match status" value="1"/>
</dbReference>
<evidence type="ECO:0000259" key="7">
    <source>
        <dbReference type="PROSITE" id="PS50109"/>
    </source>
</evidence>
<evidence type="ECO:0000256" key="5">
    <source>
        <dbReference type="ARBA" id="ARBA00022777"/>
    </source>
</evidence>
<dbReference type="PROSITE" id="PS50113">
    <property type="entry name" value="PAC"/>
    <property type="match status" value="2"/>
</dbReference>
<dbReference type="InterPro" id="IPR013656">
    <property type="entry name" value="PAS_4"/>
</dbReference>
<feature type="domain" description="Histidine kinase" evidence="7">
    <location>
        <begin position="274"/>
        <end position="492"/>
    </location>
</feature>
<dbReference type="PROSITE" id="PS50109">
    <property type="entry name" value="HIS_KIN"/>
    <property type="match status" value="1"/>
</dbReference>
<feature type="domain" description="PAC" evidence="8">
    <location>
        <begin position="75"/>
        <end position="128"/>
    </location>
</feature>
<dbReference type="InterPro" id="IPR000700">
    <property type="entry name" value="PAS-assoc_C"/>
</dbReference>
<dbReference type="InterPro" id="IPR003594">
    <property type="entry name" value="HATPase_dom"/>
</dbReference>
<dbReference type="Gene3D" id="3.30.565.10">
    <property type="entry name" value="Histidine kinase-like ATPase, C-terminal domain"/>
    <property type="match status" value="1"/>
</dbReference>
<dbReference type="Gene3D" id="3.30.450.20">
    <property type="entry name" value="PAS domain"/>
    <property type="match status" value="2"/>
</dbReference>
<dbReference type="InterPro" id="IPR000014">
    <property type="entry name" value="PAS"/>
</dbReference>
<dbReference type="Gene3D" id="1.10.287.130">
    <property type="match status" value="1"/>
</dbReference>
<dbReference type="GO" id="GO:0005524">
    <property type="term" value="F:ATP binding"/>
    <property type="evidence" value="ECO:0007669"/>
    <property type="project" value="UniProtKB-KW"/>
</dbReference>
<dbReference type="SUPFAM" id="SSF47384">
    <property type="entry name" value="Homodimeric domain of signal transducing histidine kinase"/>
    <property type="match status" value="1"/>
</dbReference>